<accession>G0VIL0</accession>
<sequence length="465" mass="53973">MPRPLTYPDNPSKKRNIEVDAEFRPIRKSSKGITSNKIINELREKEKRQYSPLLKNIKLMPLTNPKLSFEQAPKDTENSNKIMALSEQPLKTLPILPAYISSETDALTPNKNCIFFGKKLQTIYIPKYLEEHSHCHVHSISLQEEFRSRLLSGFHCYWKRQGAYTQSRRDSELSSLDNVFKTHYSNKSIYASYLLVDNENNYHHLLSELEDKFRSASPKNIIFITLVLVDWDDLSHIVRQFNLQCASINNILNSACIEPLEAPYPKDPSVLFEILKKRMEAVRSLNPDLNLSWNLVLFGLENMTSKNIQSSLLQVYHILTNSDHDSIYEPVSCSMFSITHKVSVLDLFDGTLRSKLSDKIIQLSCKADTYKEDIKKSLFIKTANTLNFNILVNLWNEYVRDAFEKEHSTISRLIMMSYYTGRPQTTVAALIEKQLNDSTKFEDYLNVIDASFEMVWKNKRKFCIR</sequence>
<dbReference type="KEGG" id="ncs:NCAS_0H00250"/>
<proteinExistence type="predicted"/>
<dbReference type="HOGENOM" id="CLU_588040_0_0_1"/>
<evidence type="ECO:0000313" key="2">
    <source>
        <dbReference type="Proteomes" id="UP000001640"/>
    </source>
</evidence>
<dbReference type="GeneID" id="96905016"/>
<dbReference type="RefSeq" id="XP_003677686.1">
    <property type="nucleotide sequence ID" value="XM_003677638.1"/>
</dbReference>
<evidence type="ECO:0000313" key="1">
    <source>
        <dbReference type="EMBL" id="CCC71335.1"/>
    </source>
</evidence>
<organism evidence="1 2">
    <name type="scientific">Naumovozyma castellii</name>
    <name type="common">Yeast</name>
    <name type="synonym">Saccharomyces castellii</name>
    <dbReference type="NCBI Taxonomy" id="27288"/>
    <lineage>
        <taxon>Eukaryota</taxon>
        <taxon>Fungi</taxon>
        <taxon>Dikarya</taxon>
        <taxon>Ascomycota</taxon>
        <taxon>Saccharomycotina</taxon>
        <taxon>Saccharomycetes</taxon>
        <taxon>Saccharomycetales</taxon>
        <taxon>Saccharomycetaceae</taxon>
        <taxon>Naumovozyma</taxon>
    </lineage>
</organism>
<dbReference type="AlphaFoldDB" id="G0VIL0"/>
<dbReference type="InParanoid" id="G0VIL0"/>
<keyword evidence="2" id="KW-1185">Reference proteome</keyword>
<dbReference type="EMBL" id="HE576759">
    <property type="protein sequence ID" value="CCC71335.1"/>
    <property type="molecule type" value="Genomic_DNA"/>
</dbReference>
<protein>
    <submittedName>
        <fullName evidence="1">Uncharacterized protein</fullName>
    </submittedName>
</protein>
<name>G0VIL0_NAUCA</name>
<reference key="2">
    <citation type="submission" date="2011-08" db="EMBL/GenBank/DDBJ databases">
        <title>Genome sequence of Naumovozyma castellii.</title>
        <authorList>
            <person name="Gordon J.L."/>
            <person name="Armisen D."/>
            <person name="Proux-Wera E."/>
            <person name="OhEigeartaigh S.S."/>
            <person name="Byrne K.P."/>
            <person name="Wolfe K.H."/>
        </authorList>
    </citation>
    <scope>NUCLEOTIDE SEQUENCE</scope>
    <source>
        <strain>Type strain:CBS 4309</strain>
    </source>
</reference>
<dbReference type="Proteomes" id="UP000001640">
    <property type="component" value="Chromosome 8"/>
</dbReference>
<gene>
    <name evidence="1" type="primary">NCAS0H00250</name>
    <name evidence="1" type="ordered locus">NCAS_0H00250</name>
</gene>
<reference evidence="1 2" key="1">
    <citation type="journal article" date="2011" name="Proc. Natl. Acad. Sci. U.S.A.">
        <title>Evolutionary erosion of yeast sex chromosomes by mating-type switching accidents.</title>
        <authorList>
            <person name="Gordon J.L."/>
            <person name="Armisen D."/>
            <person name="Proux-Wera E."/>
            <person name="Oheigeartaigh S.S."/>
            <person name="Byrne K.P."/>
            <person name="Wolfe K.H."/>
        </authorList>
    </citation>
    <scope>NUCLEOTIDE SEQUENCE [LARGE SCALE GENOMIC DNA]</scope>
    <source>
        <strain evidence="2">ATCC 76901 / BCRC 22586 / CBS 4309 / NBRC 1992 / NRRL Y-12630</strain>
    </source>
</reference>